<organism evidence="2 3">
    <name type="scientific">Phyllobacterium phragmitis</name>
    <dbReference type="NCBI Taxonomy" id="2670329"/>
    <lineage>
        <taxon>Bacteria</taxon>
        <taxon>Pseudomonadati</taxon>
        <taxon>Pseudomonadota</taxon>
        <taxon>Alphaproteobacteria</taxon>
        <taxon>Hyphomicrobiales</taxon>
        <taxon>Phyllobacteriaceae</taxon>
        <taxon>Phyllobacterium</taxon>
    </lineage>
</organism>
<dbReference type="PANTHER" id="PTHR36973:SF4">
    <property type="entry name" value="NODULATION PROTEIN"/>
    <property type="match status" value="1"/>
</dbReference>
<keyword evidence="3" id="KW-1185">Reference proteome</keyword>
<proteinExistence type="predicted"/>
<sequence length="398" mass="44596">MELKETQYQPCLFHTLAGWKPQYSTMYRPSPDGGFVINDGTDADWHLIRVWNNLYAGEIKLTATVQPVPGCNADFYIHHWGNIDICAIGADGKVVNNGMARSVACKQLSNGRLEIEVEFENRHNSISVGLTRSKVGPRYQGENRDQWQIFDLRISRRDFAIDDVDKLVVVDVGARGGARMEWLGYGKQIEFVLVEPEPAAAESLRKQGCTVIEAGLSNVQGKSPLYITRYPACSSLLRPNDAVLSRYHLAPIFDVVATTEITTERYDGLYAAGKVPAPDVIKIDVQGLEYEILEGCGDLLSGCSAIELEAHFYPLYLGQKLIGDIVTYLDGFDFALRKLSEQANFDGERVEFNAFFTKRGQLSSTMTKKVAFVERLWRLQTSDRGQRIARRILQKIAA</sequence>
<dbReference type="GO" id="GO:0008171">
    <property type="term" value="F:O-methyltransferase activity"/>
    <property type="evidence" value="ECO:0007669"/>
    <property type="project" value="TreeGrafter"/>
</dbReference>
<evidence type="ECO:0000313" key="3">
    <source>
        <dbReference type="Proteomes" id="UP000239434"/>
    </source>
</evidence>
<name>A0A2S9IKW5_9HYPH</name>
<feature type="domain" description="Methyltransferase FkbM" evidence="1">
    <location>
        <begin position="171"/>
        <end position="334"/>
    </location>
</feature>
<accession>A0A2S9IKW5</accession>
<dbReference type="InterPro" id="IPR006342">
    <property type="entry name" value="FkbM_mtfrase"/>
</dbReference>
<evidence type="ECO:0000313" key="2">
    <source>
        <dbReference type="EMBL" id="PRD41169.1"/>
    </source>
</evidence>
<evidence type="ECO:0000259" key="1">
    <source>
        <dbReference type="Pfam" id="PF05050"/>
    </source>
</evidence>
<comment type="caution">
    <text evidence="2">The sequence shown here is derived from an EMBL/GenBank/DDBJ whole genome shotgun (WGS) entry which is preliminary data.</text>
</comment>
<dbReference type="InterPro" id="IPR029063">
    <property type="entry name" value="SAM-dependent_MTases_sf"/>
</dbReference>
<dbReference type="Proteomes" id="UP000239434">
    <property type="component" value="Unassembled WGS sequence"/>
</dbReference>
<dbReference type="InterPro" id="IPR053188">
    <property type="entry name" value="FkbM_Methyltransferase"/>
</dbReference>
<gene>
    <name evidence="2" type="ORF">C5748_22660</name>
</gene>
<reference evidence="2 3" key="1">
    <citation type="submission" date="2018-02" db="EMBL/GenBank/DDBJ databases">
        <title>The draft genome of Phyllobacterium sp. 1N-3.</title>
        <authorList>
            <person name="Liu L."/>
            <person name="Li L."/>
            <person name="Zhang X."/>
            <person name="Wang T."/>
            <person name="Liang L."/>
        </authorList>
    </citation>
    <scope>NUCLEOTIDE SEQUENCE [LARGE SCALE GENOMIC DNA]</scope>
    <source>
        <strain evidence="2 3">1N-3</strain>
    </source>
</reference>
<dbReference type="PANTHER" id="PTHR36973">
    <property type="entry name" value="SLL1456 PROTEIN-RELATED"/>
    <property type="match status" value="1"/>
</dbReference>
<protein>
    <recommendedName>
        <fullName evidence="1">Methyltransferase FkbM domain-containing protein</fullName>
    </recommendedName>
</protein>
<dbReference type="Gene3D" id="3.40.50.150">
    <property type="entry name" value="Vaccinia Virus protein VP39"/>
    <property type="match status" value="1"/>
</dbReference>
<dbReference type="AlphaFoldDB" id="A0A2S9IKW5"/>
<dbReference type="SUPFAM" id="SSF53335">
    <property type="entry name" value="S-adenosyl-L-methionine-dependent methyltransferases"/>
    <property type="match status" value="1"/>
</dbReference>
<dbReference type="Pfam" id="PF05050">
    <property type="entry name" value="Methyltransf_21"/>
    <property type="match status" value="1"/>
</dbReference>
<dbReference type="NCBIfam" id="TIGR01444">
    <property type="entry name" value="fkbM_fam"/>
    <property type="match status" value="1"/>
</dbReference>
<dbReference type="RefSeq" id="WP_105744611.1">
    <property type="nucleotide sequence ID" value="NZ_PVBR01000023.1"/>
</dbReference>
<dbReference type="EMBL" id="PVBR01000023">
    <property type="protein sequence ID" value="PRD41169.1"/>
    <property type="molecule type" value="Genomic_DNA"/>
</dbReference>